<keyword evidence="2" id="KW-1133">Transmembrane helix</keyword>
<keyword evidence="4" id="KW-1185">Reference proteome</keyword>
<name>A0A7Z2W163_9BURK</name>
<reference evidence="3 4" key="1">
    <citation type="submission" date="2020-04" db="EMBL/GenBank/DDBJ databases">
        <title>Genome sequencing of novel species.</title>
        <authorList>
            <person name="Heo J."/>
            <person name="Kim S.-J."/>
            <person name="Kim J.-S."/>
            <person name="Hong S.-B."/>
            <person name="Kwon S.-W."/>
        </authorList>
    </citation>
    <scope>NUCLEOTIDE SEQUENCE [LARGE SCALE GENOMIC DNA]</scope>
    <source>
        <strain evidence="3 4">GN2-R2</strain>
    </source>
</reference>
<keyword evidence="2" id="KW-0472">Membrane</keyword>
<evidence type="ECO:0000313" key="4">
    <source>
        <dbReference type="Proteomes" id="UP000502415"/>
    </source>
</evidence>
<protein>
    <submittedName>
        <fullName evidence="3">Uncharacterized protein</fullName>
    </submittedName>
</protein>
<dbReference type="Proteomes" id="UP000502415">
    <property type="component" value="Chromosome"/>
</dbReference>
<feature type="compositionally biased region" description="Low complexity" evidence="1">
    <location>
        <begin position="100"/>
        <end position="113"/>
    </location>
</feature>
<proteinExistence type="predicted"/>
<keyword evidence="2" id="KW-0812">Transmembrane</keyword>
<accession>A0A7Z2W163</accession>
<dbReference type="RefSeq" id="WP_170204946.1">
    <property type="nucleotide sequence ID" value="NZ_CP051685.1"/>
</dbReference>
<feature type="region of interest" description="Disordered" evidence="1">
    <location>
        <begin position="100"/>
        <end position="227"/>
    </location>
</feature>
<evidence type="ECO:0000256" key="2">
    <source>
        <dbReference type="SAM" id="Phobius"/>
    </source>
</evidence>
<feature type="transmembrane region" description="Helical" evidence="2">
    <location>
        <begin position="52"/>
        <end position="72"/>
    </location>
</feature>
<evidence type="ECO:0000256" key="1">
    <source>
        <dbReference type="SAM" id="MobiDB-lite"/>
    </source>
</evidence>
<feature type="compositionally biased region" description="Polar residues" evidence="1">
    <location>
        <begin position="120"/>
        <end position="133"/>
    </location>
</feature>
<organism evidence="3 4">
    <name type="scientific">Massilia forsythiae</name>
    <dbReference type="NCBI Taxonomy" id="2728020"/>
    <lineage>
        <taxon>Bacteria</taxon>
        <taxon>Pseudomonadati</taxon>
        <taxon>Pseudomonadota</taxon>
        <taxon>Betaproteobacteria</taxon>
        <taxon>Burkholderiales</taxon>
        <taxon>Oxalobacteraceae</taxon>
        <taxon>Telluria group</taxon>
        <taxon>Massilia</taxon>
    </lineage>
</organism>
<evidence type="ECO:0000313" key="3">
    <source>
        <dbReference type="EMBL" id="QJE02865.1"/>
    </source>
</evidence>
<gene>
    <name evidence="3" type="ORF">HH212_25045</name>
</gene>
<sequence>MRPTDEDQAGSRRPNLMSAPRRSGTDVNILAMLDRHATRPRSKRWLGWPMPAWYGAGGVLACCLIAGLAWAVHDAGSDGGAHDAIAAVPDATAIMPGAANTAAPASDAGTATAPPLPSAARQTQELATQLASQPTPEPAAAAGAAARPAPEPAAAPDSIPSQRSASRHAGQRSATSEALRHALAHGPAPKPHPATPKAHALAHTTLQSSRKETQRARTVPANAKGAAGARPALDTDVALISAIIQHVNTHAQAADDSMGAVSGHKNHETP</sequence>
<dbReference type="AlphaFoldDB" id="A0A7Z2W163"/>
<feature type="region of interest" description="Disordered" evidence="1">
    <location>
        <begin position="1"/>
        <end position="22"/>
    </location>
</feature>
<dbReference type="EMBL" id="CP051685">
    <property type="protein sequence ID" value="QJE02865.1"/>
    <property type="molecule type" value="Genomic_DNA"/>
</dbReference>
<feature type="compositionally biased region" description="Low complexity" evidence="1">
    <location>
        <begin position="138"/>
        <end position="156"/>
    </location>
</feature>
<dbReference type="KEGG" id="mfy:HH212_25045"/>
<feature type="compositionally biased region" description="Low complexity" evidence="1">
    <location>
        <begin position="195"/>
        <end position="206"/>
    </location>
</feature>